<evidence type="ECO:0000313" key="3">
    <source>
        <dbReference type="EMBL" id="KAK9701550.1"/>
    </source>
</evidence>
<feature type="compositionally biased region" description="Low complexity" evidence="1">
    <location>
        <begin position="138"/>
        <end position="151"/>
    </location>
</feature>
<sequence>MSDLPRNLYVAKRLKDKRIFRGQVYFLVEWDQDINQCELEDTWEPMENVLGKDLVKETASLFDVLNDEHVHNYNQLDNRTPRSISSSDESSTHIDTPPSYLTENPPTQNSRDACQEYTPSKHYDRSLGLNKSFQDLFSPTSNTPSSRSPDSCELPKFNTPSFLSSFQEPIMSTPRSRYRNLPIFDTPTRLSYSPVTPVRKCLWKPSNNTTNPVASQLYCKEYTNKNSAHNQITSTSRTQHSHGTSSDPFEKYPQNTQPTNNEYVSQSSEEIMDEFYTKLLEEAEAEVQKEAIMDSTNKGSFESQLCEPPSPDWTDHQAFTYSPSPISSKPKRNFKNAFEIQSSSAHPSNTSKSRTTGNTKRHHTMTESAYDLLLATTSEIELLRVDKSKEQKFYQNLIAKSSLISNIELKNELIDFVEFKDSESQWPINDWRILPQSELWLFKVSEVQREASETQKCVCLVLNVPKRKITSILLPSWLMQQDHPQRSNSTPKCDDGCDAGSHLCQLQCCHGNPLSIENLSRFIESQVNFSCKNLSSPSIQEIIDSAEKISETLSFLYNHSPSRSNTLIQEDPSIILETQQFSRTSTSLERLESSTPIRSLTPELVDVGEDSEISLSFEGPLYFSIEQCDSATNHDLFTQEDKDTSKNYQEKSKECPSRLSEPVGSPSFLAGPISSPATLGYRAELDDFQQQQFRSPADLSTCRTRKSPTNSNHSDRPSSAFNGFGSTRSQRNSMNPKPSQNISLSLDLISQDTSQSQLLSLDFMDFQVLQRADLYRAYTKLKRENQKIKGKTCEPGIAHK</sequence>
<name>A0ABR2VTF1_9FUNG</name>
<dbReference type="InterPro" id="IPR000953">
    <property type="entry name" value="Chromo/chromo_shadow_dom"/>
</dbReference>
<feature type="compositionally biased region" description="Polar residues" evidence="1">
    <location>
        <begin position="707"/>
        <end position="740"/>
    </location>
</feature>
<accession>A0ABR2VTF1</accession>
<dbReference type="EMBL" id="JASJQH010007805">
    <property type="protein sequence ID" value="KAK9701550.1"/>
    <property type="molecule type" value="Genomic_DNA"/>
</dbReference>
<dbReference type="Proteomes" id="UP001479436">
    <property type="component" value="Unassembled WGS sequence"/>
</dbReference>
<feature type="region of interest" description="Disordered" evidence="1">
    <location>
        <begin position="73"/>
        <end position="114"/>
    </location>
</feature>
<protein>
    <recommendedName>
        <fullName evidence="2">Chromo domain-containing protein</fullName>
    </recommendedName>
</protein>
<comment type="caution">
    <text evidence="3">The sequence shown here is derived from an EMBL/GenBank/DDBJ whole genome shotgun (WGS) entry which is preliminary data.</text>
</comment>
<evidence type="ECO:0000313" key="4">
    <source>
        <dbReference type="Proteomes" id="UP001479436"/>
    </source>
</evidence>
<dbReference type="SUPFAM" id="SSF54160">
    <property type="entry name" value="Chromo domain-like"/>
    <property type="match status" value="1"/>
</dbReference>
<feature type="domain" description="Chromo" evidence="2">
    <location>
        <begin position="9"/>
        <end position="57"/>
    </location>
</feature>
<dbReference type="PROSITE" id="PS50013">
    <property type="entry name" value="CHROMO_2"/>
    <property type="match status" value="1"/>
</dbReference>
<proteinExistence type="predicted"/>
<feature type="compositionally biased region" description="Basic and acidic residues" evidence="1">
    <location>
        <begin position="637"/>
        <end position="656"/>
    </location>
</feature>
<feature type="compositionally biased region" description="Polar residues" evidence="1">
    <location>
        <begin position="73"/>
        <end position="82"/>
    </location>
</feature>
<feature type="region of interest" description="Disordered" evidence="1">
    <location>
        <begin position="692"/>
        <end position="740"/>
    </location>
</feature>
<evidence type="ECO:0000256" key="1">
    <source>
        <dbReference type="SAM" id="MobiDB-lite"/>
    </source>
</evidence>
<gene>
    <name evidence="3" type="ORF">K7432_011674</name>
</gene>
<evidence type="ECO:0000259" key="2">
    <source>
        <dbReference type="PROSITE" id="PS50013"/>
    </source>
</evidence>
<dbReference type="Gene3D" id="2.40.50.40">
    <property type="match status" value="1"/>
</dbReference>
<feature type="compositionally biased region" description="Polar residues" evidence="1">
    <location>
        <begin position="99"/>
        <end position="112"/>
    </location>
</feature>
<dbReference type="InterPro" id="IPR016197">
    <property type="entry name" value="Chromo-like_dom_sf"/>
</dbReference>
<feature type="region of interest" description="Disordered" evidence="1">
    <location>
        <begin position="637"/>
        <end position="671"/>
    </location>
</feature>
<feature type="region of interest" description="Disordered" evidence="1">
    <location>
        <begin position="134"/>
        <end position="154"/>
    </location>
</feature>
<organism evidence="3 4">
    <name type="scientific">Basidiobolus ranarum</name>
    <dbReference type="NCBI Taxonomy" id="34480"/>
    <lineage>
        <taxon>Eukaryota</taxon>
        <taxon>Fungi</taxon>
        <taxon>Fungi incertae sedis</taxon>
        <taxon>Zoopagomycota</taxon>
        <taxon>Entomophthoromycotina</taxon>
        <taxon>Basidiobolomycetes</taxon>
        <taxon>Basidiobolales</taxon>
        <taxon>Basidiobolaceae</taxon>
        <taxon>Basidiobolus</taxon>
    </lineage>
</organism>
<feature type="region of interest" description="Disordered" evidence="1">
    <location>
        <begin position="230"/>
        <end position="267"/>
    </location>
</feature>
<feature type="region of interest" description="Disordered" evidence="1">
    <location>
        <begin position="340"/>
        <end position="362"/>
    </location>
</feature>
<reference evidence="3 4" key="1">
    <citation type="submission" date="2023-04" db="EMBL/GenBank/DDBJ databases">
        <title>Genome of Basidiobolus ranarum AG-B5.</title>
        <authorList>
            <person name="Stajich J.E."/>
            <person name="Carter-House D."/>
            <person name="Gryganskyi A."/>
        </authorList>
    </citation>
    <scope>NUCLEOTIDE SEQUENCE [LARGE SCALE GENOMIC DNA]</scope>
    <source>
        <strain evidence="3 4">AG-B5</strain>
    </source>
</reference>
<feature type="compositionally biased region" description="Polar residues" evidence="1">
    <location>
        <begin position="340"/>
        <end position="358"/>
    </location>
</feature>
<keyword evidence="4" id="KW-1185">Reference proteome</keyword>